<accession>A0AAV4CKZ9</accession>
<protein>
    <submittedName>
        <fullName evidence="1">Uncharacterized protein</fullName>
    </submittedName>
</protein>
<comment type="caution">
    <text evidence="1">The sequence shown here is derived from an EMBL/GenBank/DDBJ whole genome shotgun (WGS) entry which is preliminary data.</text>
</comment>
<name>A0AAV4CKZ9_9GAST</name>
<keyword evidence="2" id="KW-1185">Reference proteome</keyword>
<gene>
    <name evidence="1" type="ORF">PoB_005886000</name>
</gene>
<dbReference type="Proteomes" id="UP000735302">
    <property type="component" value="Unassembled WGS sequence"/>
</dbReference>
<reference evidence="1 2" key="1">
    <citation type="journal article" date="2021" name="Elife">
        <title>Chloroplast acquisition without the gene transfer in kleptoplastic sea slugs, Plakobranchus ocellatus.</title>
        <authorList>
            <person name="Maeda T."/>
            <person name="Takahashi S."/>
            <person name="Yoshida T."/>
            <person name="Shimamura S."/>
            <person name="Takaki Y."/>
            <person name="Nagai Y."/>
            <person name="Toyoda A."/>
            <person name="Suzuki Y."/>
            <person name="Arimoto A."/>
            <person name="Ishii H."/>
            <person name="Satoh N."/>
            <person name="Nishiyama T."/>
            <person name="Hasebe M."/>
            <person name="Maruyama T."/>
            <person name="Minagawa J."/>
            <person name="Obokata J."/>
            <person name="Shigenobu S."/>
        </authorList>
    </citation>
    <scope>NUCLEOTIDE SEQUENCE [LARGE SCALE GENOMIC DNA]</scope>
</reference>
<dbReference type="AlphaFoldDB" id="A0AAV4CKZ9"/>
<proteinExistence type="predicted"/>
<evidence type="ECO:0000313" key="2">
    <source>
        <dbReference type="Proteomes" id="UP000735302"/>
    </source>
</evidence>
<organism evidence="1 2">
    <name type="scientific">Plakobranchus ocellatus</name>
    <dbReference type="NCBI Taxonomy" id="259542"/>
    <lineage>
        <taxon>Eukaryota</taxon>
        <taxon>Metazoa</taxon>
        <taxon>Spiralia</taxon>
        <taxon>Lophotrochozoa</taxon>
        <taxon>Mollusca</taxon>
        <taxon>Gastropoda</taxon>
        <taxon>Heterobranchia</taxon>
        <taxon>Euthyneura</taxon>
        <taxon>Panpulmonata</taxon>
        <taxon>Sacoglossa</taxon>
        <taxon>Placobranchoidea</taxon>
        <taxon>Plakobranchidae</taxon>
        <taxon>Plakobranchus</taxon>
    </lineage>
</organism>
<evidence type="ECO:0000313" key="1">
    <source>
        <dbReference type="EMBL" id="GFO32355.1"/>
    </source>
</evidence>
<sequence length="84" mass="9768">MSDFQARAAVTGLEPASEKLVQTSRQVSYPLWHQSPHHRLKASMADDGFELWTERPLNVSERLPWPLCHHERPALKRRLKPENT</sequence>
<dbReference type="EMBL" id="BLXT01006603">
    <property type="protein sequence ID" value="GFO32355.1"/>
    <property type="molecule type" value="Genomic_DNA"/>
</dbReference>